<name>A0A1F2WIG0_9ACTN</name>
<dbReference type="STRING" id="1797197.A2Y75_08780"/>
<dbReference type="Proteomes" id="UP000177876">
    <property type="component" value="Unassembled WGS sequence"/>
</dbReference>
<dbReference type="EMBL" id="MELK01000042">
    <property type="protein sequence ID" value="OFW56648.1"/>
    <property type="molecule type" value="Genomic_DNA"/>
</dbReference>
<reference evidence="2 3" key="1">
    <citation type="journal article" date="2016" name="Nat. Commun.">
        <title>Thousands of microbial genomes shed light on interconnected biogeochemical processes in an aquifer system.</title>
        <authorList>
            <person name="Anantharaman K."/>
            <person name="Brown C.T."/>
            <person name="Hug L.A."/>
            <person name="Sharon I."/>
            <person name="Castelle C.J."/>
            <person name="Probst A.J."/>
            <person name="Thomas B.C."/>
            <person name="Singh A."/>
            <person name="Wilkins M.J."/>
            <person name="Karaoz U."/>
            <person name="Brodie E.L."/>
            <person name="Williams K.H."/>
            <person name="Hubbard S.S."/>
            <person name="Banfield J.F."/>
        </authorList>
    </citation>
    <scope>NUCLEOTIDE SEQUENCE [LARGE SCALE GENOMIC DNA]</scope>
</reference>
<dbReference type="AlphaFoldDB" id="A0A1F2WIG0"/>
<accession>A0A1F2WIG0</accession>
<organism evidence="2 3">
    <name type="scientific">Candidatus Solincola sediminis</name>
    <dbReference type="NCBI Taxonomy" id="1797199"/>
    <lineage>
        <taxon>Bacteria</taxon>
        <taxon>Bacillati</taxon>
        <taxon>Actinomycetota</taxon>
        <taxon>Candidatus Geothermincolia</taxon>
        <taxon>Candidatus Geothermincolales</taxon>
        <taxon>Candidatus Geothermincolaceae</taxon>
        <taxon>Candidatus Solincola</taxon>
    </lineage>
</organism>
<evidence type="ECO:0000313" key="3">
    <source>
        <dbReference type="Proteomes" id="UP000177876"/>
    </source>
</evidence>
<proteinExistence type="predicted"/>
<sequence length="67" mass="7773">MDEQEPQPEDPAEERKSPEEAEPLLNPKVEKSFWMHFPPHAVQLSALSEVLRAKNSNFSPQSWHLYS</sequence>
<feature type="compositionally biased region" description="Acidic residues" evidence="1">
    <location>
        <begin position="1"/>
        <end position="12"/>
    </location>
</feature>
<evidence type="ECO:0000256" key="1">
    <source>
        <dbReference type="SAM" id="MobiDB-lite"/>
    </source>
</evidence>
<comment type="caution">
    <text evidence="2">The sequence shown here is derived from an EMBL/GenBank/DDBJ whole genome shotgun (WGS) entry which is preliminary data.</text>
</comment>
<protein>
    <submittedName>
        <fullName evidence="2">Uncharacterized protein</fullName>
    </submittedName>
</protein>
<gene>
    <name evidence="2" type="ORF">A2Y75_08780</name>
</gene>
<feature type="region of interest" description="Disordered" evidence="1">
    <location>
        <begin position="1"/>
        <end position="27"/>
    </location>
</feature>
<evidence type="ECO:0000313" key="2">
    <source>
        <dbReference type="EMBL" id="OFW56648.1"/>
    </source>
</evidence>